<evidence type="ECO:0000256" key="1">
    <source>
        <dbReference type="SAM" id="MobiDB-lite"/>
    </source>
</evidence>
<dbReference type="EMBL" id="JAZHYN010000047">
    <property type="protein sequence ID" value="MEF3367562.1"/>
    <property type="molecule type" value="Genomic_DNA"/>
</dbReference>
<reference evidence="2 3" key="1">
    <citation type="submission" date="2024-02" db="EMBL/GenBank/DDBJ databases">
        <authorList>
            <person name="Grouzdev D."/>
        </authorList>
    </citation>
    <scope>NUCLEOTIDE SEQUENCE [LARGE SCALE GENOMIC DNA]</scope>
    <source>
        <strain evidence="2 3">9N</strain>
    </source>
</reference>
<gene>
    <name evidence="2" type="ORF">V3H18_13560</name>
</gene>
<evidence type="ECO:0008006" key="4">
    <source>
        <dbReference type="Google" id="ProtNLM"/>
    </source>
</evidence>
<dbReference type="Proteomes" id="UP001350748">
    <property type="component" value="Unassembled WGS sequence"/>
</dbReference>
<dbReference type="RefSeq" id="WP_332082607.1">
    <property type="nucleotide sequence ID" value="NZ_JAZHYN010000047.1"/>
</dbReference>
<comment type="caution">
    <text evidence="2">The sequence shown here is derived from an EMBL/GenBank/DDBJ whole genome shotgun (WGS) entry which is preliminary data.</text>
</comment>
<sequence length="312" mass="33296">MSGSRSCVLALRRADVLIGVWLGVWLGAWLIAAGAAPALAQLVLPGAVAPTPEGTVATGQKKKSVGGEMGAAAGPAIMPKAPTEDTIIGKTLKRDGENGAIEFSRNGSELQVAKLTLAGDNLKRSGEACRVEAPGAPLKLTPRDSDTGLRRYQISFPACAFTFDILDGAIIVTNEGKVCEFKEAGCRVDPEGLWGMGADEFDPKKSEEMLGARARVEKAVRGNFRELYERLKKEKAEKAIRNFIVKEQAGFSSWREEICRSYARESDFGYCALRLTEARAIALGAQLAKGVKLPAGVAEEAAAEEKAKDAKK</sequence>
<feature type="region of interest" description="Disordered" evidence="1">
    <location>
        <begin position="53"/>
        <end position="76"/>
    </location>
</feature>
<keyword evidence="3" id="KW-1185">Reference proteome</keyword>
<proteinExistence type="predicted"/>
<name>A0ABU7XJK3_9HYPH</name>
<organism evidence="2 3">
    <name type="scientific">Methylocystis borbori</name>
    <dbReference type="NCBI Taxonomy" id="3118750"/>
    <lineage>
        <taxon>Bacteria</taxon>
        <taxon>Pseudomonadati</taxon>
        <taxon>Pseudomonadota</taxon>
        <taxon>Alphaproteobacteria</taxon>
        <taxon>Hyphomicrobiales</taxon>
        <taxon>Methylocystaceae</taxon>
        <taxon>Methylocystis</taxon>
    </lineage>
</organism>
<protein>
    <recommendedName>
        <fullName evidence="4">DUF1311 domain-containing protein</fullName>
    </recommendedName>
</protein>
<accession>A0ABU7XJK3</accession>
<evidence type="ECO:0000313" key="2">
    <source>
        <dbReference type="EMBL" id="MEF3367562.1"/>
    </source>
</evidence>
<evidence type="ECO:0000313" key="3">
    <source>
        <dbReference type="Proteomes" id="UP001350748"/>
    </source>
</evidence>